<sequence length="119" mass="12687">MDARTGRRGPALGRRTFLALLGASALSACGDDSAEAERTPLAGATVLRQNLPTDVDGVRLIAFNIDPDRAGLHLGSDRRTIRLDETLSVGGTRYTVAELVPTHPARGEHANGWVSLTRE</sequence>
<organism evidence="1 3">
    <name type="scientific">Janibacter hoylei PVAS-1</name>
    <dbReference type="NCBI Taxonomy" id="1210046"/>
    <lineage>
        <taxon>Bacteria</taxon>
        <taxon>Bacillati</taxon>
        <taxon>Actinomycetota</taxon>
        <taxon>Actinomycetes</taxon>
        <taxon>Micrococcales</taxon>
        <taxon>Intrasporangiaceae</taxon>
        <taxon>Janibacter</taxon>
    </lineage>
</organism>
<keyword evidence="4" id="KW-1185">Reference proteome</keyword>
<dbReference type="EMBL" id="PIPF01000009">
    <property type="protein sequence ID" value="RWU83052.1"/>
    <property type="molecule type" value="Genomic_DNA"/>
</dbReference>
<reference evidence="2" key="3">
    <citation type="submission" date="2017-11" db="EMBL/GenBank/DDBJ databases">
        <authorList>
            <person name="Seuylemezian A."/>
            <person name="Cooper K."/>
            <person name="Vaishampayan P."/>
        </authorList>
    </citation>
    <scope>NUCLEOTIDE SEQUENCE</scope>
    <source>
        <strain evidence="2">PVAS-1</strain>
    </source>
</reference>
<dbReference type="Proteomes" id="UP000288711">
    <property type="component" value="Unassembled WGS sequence"/>
</dbReference>
<dbReference type="PATRIC" id="fig|1210046.3.peg.400"/>
<accession>K1EAJ8</accession>
<dbReference type="PROSITE" id="PS51318">
    <property type="entry name" value="TAT"/>
    <property type="match status" value="1"/>
</dbReference>
<dbReference type="OrthoDB" id="4871609at2"/>
<dbReference type="AlphaFoldDB" id="K1EAJ8"/>
<dbReference type="RefSeq" id="WP_007924557.1">
    <property type="nucleotide sequence ID" value="NZ_ALWX01000006.1"/>
</dbReference>
<dbReference type="STRING" id="1210046.B277_02054"/>
<dbReference type="Proteomes" id="UP000004474">
    <property type="component" value="Unassembled WGS sequence"/>
</dbReference>
<proteinExistence type="predicted"/>
<evidence type="ECO:0000313" key="3">
    <source>
        <dbReference type="Proteomes" id="UP000004474"/>
    </source>
</evidence>
<dbReference type="InterPro" id="IPR006311">
    <property type="entry name" value="TAT_signal"/>
</dbReference>
<reference evidence="1 3" key="2">
    <citation type="journal article" date="2012" name="J. Bacteriol.">
        <title>Genome Sequence of Janibacter hoylei MTCC8307, Isolated from the Stratospheric Air.</title>
        <authorList>
            <person name="Pawar S.P."/>
            <person name="Dhotre D.P."/>
            <person name="Shetty S.A."/>
            <person name="Chowdhury S.P."/>
            <person name="Chaudhari B.L."/>
            <person name="Shouche Y.S."/>
        </authorList>
    </citation>
    <scope>NUCLEOTIDE SEQUENCE [LARGE SCALE GENOMIC DNA]</scope>
    <source>
        <strain evidence="1 3">PVAS-1</strain>
    </source>
</reference>
<evidence type="ECO:0000313" key="1">
    <source>
        <dbReference type="EMBL" id="EKA62462.1"/>
    </source>
</evidence>
<dbReference type="PROSITE" id="PS51257">
    <property type="entry name" value="PROKAR_LIPOPROTEIN"/>
    <property type="match status" value="1"/>
</dbReference>
<gene>
    <name evidence="1" type="ORF">B277_02054</name>
    <name evidence="2" type="ORF">CWN80_09645</name>
</gene>
<evidence type="ECO:0000313" key="4">
    <source>
        <dbReference type="Proteomes" id="UP000288711"/>
    </source>
</evidence>
<dbReference type="EMBL" id="ALWX01000006">
    <property type="protein sequence ID" value="EKA62462.1"/>
    <property type="molecule type" value="Genomic_DNA"/>
</dbReference>
<protein>
    <submittedName>
        <fullName evidence="1">Uncharacterized protein</fullName>
    </submittedName>
</protein>
<reference evidence="2 4" key="1">
    <citation type="journal article" date="2009" name="Int. J. Syst. Evol. Microbiol.">
        <title>Janibacter hoylei sp. nov., Bacillus isronensis sp. nov. and Bacillus aryabhattai sp. nov., isolated from cryotubes used for collecting air from the upper atmosphere.</title>
        <authorList>
            <person name="Shivaji S."/>
            <person name="Chaturvedi P."/>
            <person name="Begum Z."/>
            <person name="Pindi P.K."/>
            <person name="Manorama R."/>
            <person name="Padmanaban D.A."/>
            <person name="Shouche Y.S."/>
            <person name="Pawar S."/>
            <person name="Vaishampayan P."/>
            <person name="Dutt C.B."/>
            <person name="Datta G.N."/>
            <person name="Manchanda R.K."/>
            <person name="Rao U.R."/>
            <person name="Bhargava P.M."/>
            <person name="Narlikar J.V."/>
        </authorList>
    </citation>
    <scope>NUCLEOTIDE SEQUENCE [LARGE SCALE GENOMIC DNA]</scope>
    <source>
        <strain evidence="2 4">PVAS-1</strain>
    </source>
</reference>
<comment type="caution">
    <text evidence="1">The sequence shown here is derived from an EMBL/GenBank/DDBJ whole genome shotgun (WGS) entry which is preliminary data.</text>
</comment>
<evidence type="ECO:0000313" key="2">
    <source>
        <dbReference type="EMBL" id="RWU83052.1"/>
    </source>
</evidence>
<name>K1EAJ8_9MICO</name>